<dbReference type="Gene3D" id="3.40.50.300">
    <property type="entry name" value="P-loop containing nucleotide triphosphate hydrolases"/>
    <property type="match status" value="1"/>
</dbReference>
<protein>
    <recommendedName>
        <fullName evidence="3">Protein-tyrosine sulfotransferase</fullName>
    </recommendedName>
</protein>
<dbReference type="AlphaFoldDB" id="C1F4N1"/>
<accession>C1F4N1</accession>
<gene>
    <name evidence="1" type="ordered locus">ACP_1147</name>
</gene>
<dbReference type="InterPro" id="IPR040632">
    <property type="entry name" value="Sulfotransfer_4"/>
</dbReference>
<name>C1F4N1_ACIC5</name>
<organism evidence="1 2">
    <name type="scientific">Acidobacterium capsulatum (strain ATCC 51196 / DSM 11244 / BCRC 80197 / JCM 7670 / NBRC 15755 / NCIMB 13165 / 161)</name>
    <dbReference type="NCBI Taxonomy" id="240015"/>
    <lineage>
        <taxon>Bacteria</taxon>
        <taxon>Pseudomonadati</taxon>
        <taxon>Acidobacteriota</taxon>
        <taxon>Terriglobia</taxon>
        <taxon>Terriglobales</taxon>
        <taxon>Acidobacteriaceae</taxon>
        <taxon>Acidobacterium</taxon>
    </lineage>
</organism>
<dbReference type="KEGG" id="aca:ACP_1147"/>
<proteinExistence type="predicted"/>
<evidence type="ECO:0000313" key="1">
    <source>
        <dbReference type="EMBL" id="ACO32520.1"/>
    </source>
</evidence>
<dbReference type="HOGENOM" id="CLU_1302713_0_0_0"/>
<reference evidence="1 2" key="1">
    <citation type="journal article" date="2009" name="Appl. Environ. Microbiol.">
        <title>Three genomes from the phylum Acidobacteria provide insight into the lifestyles of these microorganisms in soils.</title>
        <authorList>
            <person name="Ward N.L."/>
            <person name="Challacombe J.F."/>
            <person name="Janssen P.H."/>
            <person name="Henrissat B."/>
            <person name="Coutinho P.M."/>
            <person name="Wu M."/>
            <person name="Xie G."/>
            <person name="Haft D.H."/>
            <person name="Sait M."/>
            <person name="Badger J."/>
            <person name="Barabote R.D."/>
            <person name="Bradley B."/>
            <person name="Brettin T.S."/>
            <person name="Brinkac L.M."/>
            <person name="Bruce D."/>
            <person name="Creasy T."/>
            <person name="Daugherty S.C."/>
            <person name="Davidsen T.M."/>
            <person name="DeBoy R.T."/>
            <person name="Detter J.C."/>
            <person name="Dodson R.J."/>
            <person name="Durkin A.S."/>
            <person name="Ganapathy A."/>
            <person name="Gwinn-Giglio M."/>
            <person name="Han C.S."/>
            <person name="Khouri H."/>
            <person name="Kiss H."/>
            <person name="Kothari S.P."/>
            <person name="Madupu R."/>
            <person name="Nelson K.E."/>
            <person name="Nelson W.C."/>
            <person name="Paulsen I."/>
            <person name="Penn K."/>
            <person name="Ren Q."/>
            <person name="Rosovitz M.J."/>
            <person name="Selengut J.D."/>
            <person name="Shrivastava S."/>
            <person name="Sullivan S.A."/>
            <person name="Tapia R."/>
            <person name="Thompson L.S."/>
            <person name="Watkins K.L."/>
            <person name="Yang Q."/>
            <person name="Yu C."/>
            <person name="Zafar N."/>
            <person name="Zhou L."/>
            <person name="Kuske C.R."/>
        </authorList>
    </citation>
    <scope>NUCLEOTIDE SEQUENCE [LARGE SCALE GENOMIC DNA]</scope>
    <source>
        <strain evidence="2">ATCC 51196 / DSM 11244 / BCRC 80197 / JCM 7670 / NBRC 15755 / NCIMB 13165 / 161</strain>
    </source>
</reference>
<dbReference type="EMBL" id="CP001472">
    <property type="protein sequence ID" value="ACO32520.1"/>
    <property type="molecule type" value="Genomic_DNA"/>
</dbReference>
<dbReference type="STRING" id="240015.ACP_1147"/>
<keyword evidence="2" id="KW-1185">Reference proteome</keyword>
<sequence length="211" mass="23772">MDSCGAHFCIVDFLVEEFPDAKFVLTLRDVYSWMNSCVGKLFGDFTAGWGSRAGALMNCLDVLPDGSFRLMNQPNMKVRLEQMTKIWTGVNQRVISAVPKERLLIVHTDELVARNGEIAAFCGIDPGLLDPIHANAGQNMNFLRCFDSEQLEELVHLHCRTLMEEHYPGLTLASYATARKDVSCPDCQDLTRYFSLREVTPTEFVQTKFPA</sequence>
<dbReference type="SUPFAM" id="SSF52540">
    <property type="entry name" value="P-loop containing nucleoside triphosphate hydrolases"/>
    <property type="match status" value="1"/>
</dbReference>
<dbReference type="InParanoid" id="C1F4N1"/>
<dbReference type="Proteomes" id="UP000002207">
    <property type="component" value="Chromosome"/>
</dbReference>
<evidence type="ECO:0008006" key="3">
    <source>
        <dbReference type="Google" id="ProtNLM"/>
    </source>
</evidence>
<dbReference type="InterPro" id="IPR027417">
    <property type="entry name" value="P-loop_NTPase"/>
</dbReference>
<evidence type="ECO:0000313" key="2">
    <source>
        <dbReference type="Proteomes" id="UP000002207"/>
    </source>
</evidence>
<dbReference type="Pfam" id="PF17784">
    <property type="entry name" value="Sulfotransfer_4"/>
    <property type="match status" value="1"/>
</dbReference>